<name>A0A0C3QXP0_9AGAM</name>
<feature type="region of interest" description="Disordered" evidence="1">
    <location>
        <begin position="80"/>
        <end position="124"/>
    </location>
</feature>
<dbReference type="EMBL" id="KN822946">
    <property type="protein sequence ID" value="KIO33839.1"/>
    <property type="molecule type" value="Genomic_DNA"/>
</dbReference>
<sequence>MPPATPTKTPTATTSPVPPAPVTPTRTPVHQGVSGVPYGRIPYGGYYAALTSAYPVSSASYTQAAGAWLYPWSPGQPSPYYSYGQAQHAPGQPGSFSHRPFIQSPDLPPNPREPSPPATPTPPT</sequence>
<dbReference type="Proteomes" id="UP000054248">
    <property type="component" value="Unassembled WGS sequence"/>
</dbReference>
<reference evidence="3" key="2">
    <citation type="submission" date="2015-01" db="EMBL/GenBank/DDBJ databases">
        <title>Evolutionary Origins and Diversification of the Mycorrhizal Mutualists.</title>
        <authorList>
            <consortium name="DOE Joint Genome Institute"/>
            <consortium name="Mycorrhizal Genomics Consortium"/>
            <person name="Kohler A."/>
            <person name="Kuo A."/>
            <person name="Nagy L.G."/>
            <person name="Floudas D."/>
            <person name="Copeland A."/>
            <person name="Barry K.W."/>
            <person name="Cichocki N."/>
            <person name="Veneault-Fourrey C."/>
            <person name="LaButti K."/>
            <person name="Lindquist E.A."/>
            <person name="Lipzen A."/>
            <person name="Lundell T."/>
            <person name="Morin E."/>
            <person name="Murat C."/>
            <person name="Riley R."/>
            <person name="Ohm R."/>
            <person name="Sun H."/>
            <person name="Tunlid A."/>
            <person name="Henrissat B."/>
            <person name="Grigoriev I.V."/>
            <person name="Hibbett D.S."/>
            <person name="Martin F."/>
        </authorList>
    </citation>
    <scope>NUCLEOTIDE SEQUENCE [LARGE SCALE GENOMIC DNA]</scope>
    <source>
        <strain evidence="3">MUT 4182</strain>
    </source>
</reference>
<proteinExistence type="predicted"/>
<gene>
    <name evidence="2" type="ORF">M407DRAFT_17440</name>
</gene>
<evidence type="ECO:0000313" key="3">
    <source>
        <dbReference type="Proteomes" id="UP000054248"/>
    </source>
</evidence>
<reference evidence="2 3" key="1">
    <citation type="submission" date="2014-04" db="EMBL/GenBank/DDBJ databases">
        <authorList>
            <consortium name="DOE Joint Genome Institute"/>
            <person name="Kuo A."/>
            <person name="Girlanda M."/>
            <person name="Perotto S."/>
            <person name="Kohler A."/>
            <person name="Nagy L.G."/>
            <person name="Floudas D."/>
            <person name="Copeland A."/>
            <person name="Barry K.W."/>
            <person name="Cichocki N."/>
            <person name="Veneault-Fourrey C."/>
            <person name="LaButti K."/>
            <person name="Lindquist E.A."/>
            <person name="Lipzen A."/>
            <person name="Lundell T."/>
            <person name="Morin E."/>
            <person name="Murat C."/>
            <person name="Sun H."/>
            <person name="Tunlid A."/>
            <person name="Henrissat B."/>
            <person name="Grigoriev I.V."/>
            <person name="Hibbett D.S."/>
            <person name="Martin F."/>
            <person name="Nordberg H.P."/>
            <person name="Cantor M.N."/>
            <person name="Hua S.X."/>
        </authorList>
    </citation>
    <scope>NUCLEOTIDE SEQUENCE [LARGE SCALE GENOMIC DNA]</scope>
    <source>
        <strain evidence="2 3">MUT 4182</strain>
    </source>
</reference>
<keyword evidence="3" id="KW-1185">Reference proteome</keyword>
<feature type="compositionally biased region" description="Pro residues" evidence="1">
    <location>
        <begin position="106"/>
        <end position="124"/>
    </location>
</feature>
<evidence type="ECO:0000313" key="2">
    <source>
        <dbReference type="EMBL" id="KIO33839.1"/>
    </source>
</evidence>
<dbReference type="HOGENOM" id="CLU_2005584_0_0_1"/>
<evidence type="ECO:0000256" key="1">
    <source>
        <dbReference type="SAM" id="MobiDB-lite"/>
    </source>
</evidence>
<feature type="region of interest" description="Disordered" evidence="1">
    <location>
        <begin position="1"/>
        <end position="35"/>
    </location>
</feature>
<protein>
    <submittedName>
        <fullName evidence="2">Uncharacterized protein</fullName>
    </submittedName>
</protein>
<dbReference type="AlphaFoldDB" id="A0A0C3QXP0"/>
<organism evidence="2 3">
    <name type="scientific">Tulasnella calospora MUT 4182</name>
    <dbReference type="NCBI Taxonomy" id="1051891"/>
    <lineage>
        <taxon>Eukaryota</taxon>
        <taxon>Fungi</taxon>
        <taxon>Dikarya</taxon>
        <taxon>Basidiomycota</taxon>
        <taxon>Agaricomycotina</taxon>
        <taxon>Agaricomycetes</taxon>
        <taxon>Cantharellales</taxon>
        <taxon>Tulasnellaceae</taxon>
        <taxon>Tulasnella</taxon>
    </lineage>
</organism>
<feature type="compositionally biased region" description="Low complexity" evidence="1">
    <location>
        <begin position="1"/>
        <end position="15"/>
    </location>
</feature>
<accession>A0A0C3QXP0</accession>